<dbReference type="PANTHER" id="PTHR32481">
    <property type="entry name" value="AMINOPEPTIDASE"/>
    <property type="match status" value="1"/>
</dbReference>
<evidence type="ECO:0000256" key="2">
    <source>
        <dbReference type="ARBA" id="ARBA00022438"/>
    </source>
</evidence>
<proteinExistence type="inferred from homology"/>
<evidence type="ECO:0000256" key="1">
    <source>
        <dbReference type="ARBA" id="ARBA00006272"/>
    </source>
</evidence>
<evidence type="ECO:0000313" key="10">
    <source>
        <dbReference type="Proteomes" id="UP000004793"/>
    </source>
</evidence>
<dbReference type="InterPro" id="IPR051464">
    <property type="entry name" value="Peptidase_M42_aminopept"/>
</dbReference>
<dbReference type="Proteomes" id="UP000004793">
    <property type="component" value="Chromosome"/>
</dbReference>
<dbReference type="Gene3D" id="2.40.30.40">
    <property type="entry name" value="Peptidase M42, domain 2"/>
    <property type="match status" value="1"/>
</dbReference>
<accession>A0A7U6GET1</accession>
<dbReference type="AlphaFoldDB" id="A0A7U6GET1"/>
<dbReference type="PIRSF" id="PIRSF001123">
    <property type="entry name" value="PepA_GA"/>
    <property type="match status" value="1"/>
</dbReference>
<dbReference type="GO" id="GO:0004177">
    <property type="term" value="F:aminopeptidase activity"/>
    <property type="evidence" value="ECO:0007669"/>
    <property type="project" value="UniProtKB-UniRule"/>
</dbReference>
<dbReference type="Gene3D" id="3.40.630.10">
    <property type="entry name" value="Zn peptidases"/>
    <property type="match status" value="1"/>
</dbReference>
<name>A0A7U6GET1_CALEA</name>
<evidence type="ECO:0000313" key="9">
    <source>
        <dbReference type="EMBL" id="BAL81058.1"/>
    </source>
</evidence>
<feature type="binding site" evidence="8">
    <location>
        <position position="165"/>
    </location>
    <ligand>
        <name>Zn(2+)</name>
        <dbReference type="ChEBI" id="CHEBI:29105"/>
        <label>1</label>
    </ligand>
</feature>
<dbReference type="EMBL" id="AP012051">
    <property type="protein sequence ID" value="BAL81058.1"/>
    <property type="molecule type" value="Genomic_DNA"/>
</dbReference>
<feature type="binding site" evidence="8">
    <location>
        <position position="165"/>
    </location>
    <ligand>
        <name>Zn(2+)</name>
        <dbReference type="ChEBI" id="CHEBI:29105"/>
        <label>2</label>
    </ligand>
</feature>
<dbReference type="InterPro" id="IPR008007">
    <property type="entry name" value="Peptidase_M42"/>
</dbReference>
<protein>
    <submittedName>
        <fullName evidence="9">N-terminal deblocking aminopeptidase</fullName>
    </submittedName>
</protein>
<feature type="binding site" evidence="8">
    <location>
        <position position="306"/>
    </location>
    <ligand>
        <name>Zn(2+)</name>
        <dbReference type="ChEBI" id="CHEBI:29105"/>
        <label>2</label>
    </ligand>
</feature>
<dbReference type="OrthoDB" id="9772053at2"/>
<evidence type="ECO:0000256" key="5">
    <source>
        <dbReference type="ARBA" id="ARBA00022801"/>
    </source>
</evidence>
<organism evidence="9 10">
    <name type="scientific">Caldisericum exile (strain DSM 21853 / NBRC 104410 / AZM16c01)</name>
    <dbReference type="NCBI Taxonomy" id="511051"/>
    <lineage>
        <taxon>Bacteria</taxon>
        <taxon>Pseudomonadati</taxon>
        <taxon>Caldisericota/Cryosericota group</taxon>
        <taxon>Caldisericota</taxon>
        <taxon>Caldisericia</taxon>
        <taxon>Caldisericales</taxon>
        <taxon>Caldisericaceae</taxon>
        <taxon>Caldisericum</taxon>
    </lineage>
</organism>
<dbReference type="SUPFAM" id="SSF53187">
    <property type="entry name" value="Zn-dependent exopeptidases"/>
    <property type="match status" value="1"/>
</dbReference>
<evidence type="ECO:0000256" key="4">
    <source>
        <dbReference type="ARBA" id="ARBA00022723"/>
    </source>
</evidence>
<evidence type="ECO:0000256" key="3">
    <source>
        <dbReference type="ARBA" id="ARBA00022670"/>
    </source>
</evidence>
<dbReference type="SUPFAM" id="SSF101821">
    <property type="entry name" value="Aminopeptidase/glucanase lid domain"/>
    <property type="match status" value="1"/>
</dbReference>
<keyword evidence="3" id="KW-0645">Protease</keyword>
<dbReference type="GO" id="GO:0046872">
    <property type="term" value="F:metal ion binding"/>
    <property type="evidence" value="ECO:0007669"/>
    <property type="project" value="UniProtKB-UniRule"/>
</dbReference>
<dbReference type="InterPro" id="IPR023367">
    <property type="entry name" value="Peptidase_M42_dom2"/>
</dbReference>
<gene>
    <name evidence="9" type="ordered locus">CSE_09320</name>
</gene>
<comment type="cofactor">
    <cofactor evidence="8">
        <name>a divalent metal cation</name>
        <dbReference type="ChEBI" id="CHEBI:60240"/>
    </cofactor>
    <text evidence="8">Binds 2 divalent metal cations per subunit.</text>
</comment>
<dbReference type="KEGG" id="cex:CSE_09320"/>
<dbReference type="GO" id="GO:0006508">
    <property type="term" value="P:proteolysis"/>
    <property type="evidence" value="ECO:0007669"/>
    <property type="project" value="UniProtKB-KW"/>
</dbReference>
<dbReference type="RefSeq" id="WP_014453460.1">
    <property type="nucleotide sequence ID" value="NC_017096.1"/>
</dbReference>
<evidence type="ECO:0000256" key="6">
    <source>
        <dbReference type="PIRNR" id="PIRNR001123"/>
    </source>
</evidence>
<evidence type="ECO:0000256" key="8">
    <source>
        <dbReference type="PIRSR" id="PIRSR001123-2"/>
    </source>
</evidence>
<comment type="similarity">
    <text evidence="1 6">Belongs to the peptidase M42 family.</text>
</comment>
<feature type="binding site" evidence="8">
    <location>
        <position position="220"/>
    </location>
    <ligand>
        <name>Zn(2+)</name>
        <dbReference type="ChEBI" id="CHEBI:29105"/>
        <label>1</label>
    </ligand>
</feature>
<feature type="active site" description="Proton acceptor" evidence="7">
    <location>
        <position position="197"/>
    </location>
</feature>
<keyword evidence="2 9" id="KW-0031">Aminopeptidase</keyword>
<dbReference type="Pfam" id="PF05343">
    <property type="entry name" value="Peptidase_M42"/>
    <property type="match status" value="1"/>
</dbReference>
<feature type="binding site" evidence="8">
    <location>
        <position position="60"/>
    </location>
    <ligand>
        <name>Zn(2+)</name>
        <dbReference type="ChEBI" id="CHEBI:29105"/>
        <label>1</label>
    </ligand>
</feature>
<keyword evidence="5" id="KW-0378">Hydrolase</keyword>
<keyword evidence="4 8" id="KW-0479">Metal-binding</keyword>
<reference evidence="9 10" key="1">
    <citation type="submission" date="2011-01" db="EMBL/GenBank/DDBJ databases">
        <title>Whole genome sequence of Caldisericum exile AZM16c01.</title>
        <authorList>
            <person name="Narita-Yamada S."/>
            <person name="Kawakoshi A."/>
            <person name="Nakamura S."/>
            <person name="Sasagawa M."/>
            <person name="Fukada J."/>
            <person name="Sekine M."/>
            <person name="Kato Y."/>
            <person name="Fukai R."/>
            <person name="Sasaki K."/>
            <person name="Hanamaki A."/>
            <person name="Narita H."/>
            <person name="Konno Y."/>
            <person name="Mori K."/>
            <person name="Yamazaki S."/>
            <person name="Suzuki K."/>
            <person name="Fujita N."/>
        </authorList>
    </citation>
    <scope>NUCLEOTIDE SEQUENCE [LARGE SCALE GENOMIC DNA]</scope>
    <source>
        <strain evidence="10">DSM 21853 / NBRC 104410 / AZM16c01</strain>
    </source>
</reference>
<keyword evidence="10" id="KW-1185">Reference proteome</keyword>
<dbReference type="PANTHER" id="PTHR32481:SF0">
    <property type="entry name" value="AMINOPEPTIDASE YPDE-RELATED"/>
    <property type="match status" value="1"/>
</dbReference>
<sequence length="330" mass="36670">MEELIEKLVKVFGPSSREDKVKNLIKEELKKCECEISIDKFGNLIAHIPQNGPKLMLASHLDTIGFIITDVDKNGLIRFTSIGGLRTSFLLGSRVLFENGILGTIYYDDRENLWEPKEFKIEKYFIDIGAKSKKDALNLVSIGMEGIFYPQFFLNGDRIISPSLDDRSGCAVLVELLKNVKKKSLKYDLYAVFTVQEEVGVKGARTSTYEITPDFGIAVDVTTAGDFLDPHINALELGKGPAIKVMDGGMITNTDLRNELVNIARKNNIPYQLEVITGGTTDAFAMQITKEGVKTAAISIPTRYVHTQGELADINDIKNTVALLKNFIEK</sequence>
<evidence type="ECO:0000256" key="7">
    <source>
        <dbReference type="PIRSR" id="PIRSR001123-1"/>
    </source>
</evidence>
<dbReference type="CDD" id="cd05656">
    <property type="entry name" value="M42_Frv"/>
    <property type="match status" value="1"/>
</dbReference>
<feature type="binding site" evidence="8">
    <location>
        <position position="198"/>
    </location>
    <ligand>
        <name>Zn(2+)</name>
        <dbReference type="ChEBI" id="CHEBI:29105"/>
        <label>2</label>
    </ligand>
</feature>